<dbReference type="EMBL" id="BAAAHB010000019">
    <property type="protein sequence ID" value="GAA0460316.1"/>
    <property type="molecule type" value="Genomic_DNA"/>
</dbReference>
<organism evidence="2 3">
    <name type="scientific">Streptomyces stramineus</name>
    <dbReference type="NCBI Taxonomy" id="173861"/>
    <lineage>
        <taxon>Bacteria</taxon>
        <taxon>Bacillati</taxon>
        <taxon>Actinomycetota</taxon>
        <taxon>Actinomycetes</taxon>
        <taxon>Kitasatosporales</taxon>
        <taxon>Streptomycetaceae</taxon>
        <taxon>Streptomyces</taxon>
    </lineage>
</organism>
<evidence type="ECO:0000313" key="2">
    <source>
        <dbReference type="EMBL" id="GAA0460316.1"/>
    </source>
</evidence>
<reference evidence="2 3" key="1">
    <citation type="journal article" date="2019" name="Int. J. Syst. Evol. Microbiol.">
        <title>The Global Catalogue of Microorganisms (GCM) 10K type strain sequencing project: providing services to taxonomists for standard genome sequencing and annotation.</title>
        <authorList>
            <consortium name="The Broad Institute Genomics Platform"/>
            <consortium name="The Broad Institute Genome Sequencing Center for Infectious Disease"/>
            <person name="Wu L."/>
            <person name="Ma J."/>
        </authorList>
    </citation>
    <scope>NUCLEOTIDE SEQUENCE [LARGE SCALE GENOMIC DNA]</scope>
    <source>
        <strain evidence="2 3">JCM 10649</strain>
    </source>
</reference>
<accession>A0ABN0ZVD4</accession>
<gene>
    <name evidence="2" type="ORF">GCM10009544_23570</name>
</gene>
<feature type="chain" id="PRO_5047473706" evidence="1">
    <location>
        <begin position="27"/>
        <end position="110"/>
    </location>
</feature>
<dbReference type="Proteomes" id="UP001499895">
    <property type="component" value="Unassembled WGS sequence"/>
</dbReference>
<feature type="signal peptide" evidence="1">
    <location>
        <begin position="1"/>
        <end position="26"/>
    </location>
</feature>
<protein>
    <submittedName>
        <fullName evidence="2">Uncharacterized protein</fullName>
    </submittedName>
</protein>
<name>A0ABN0ZVD4_9ACTN</name>
<sequence>MKTHHRASLLAVSASLVIAGAGVAGAGAPASAASRTAALTCDAWRYERGGTGHHGASMTCYGSAFTSYVICHKPNGYMYKKFGNRAPSGGTSTAWCALNAEVVDAGAVPR</sequence>
<evidence type="ECO:0000256" key="1">
    <source>
        <dbReference type="SAM" id="SignalP"/>
    </source>
</evidence>
<keyword evidence="1" id="KW-0732">Signal</keyword>
<evidence type="ECO:0000313" key="3">
    <source>
        <dbReference type="Proteomes" id="UP001499895"/>
    </source>
</evidence>
<comment type="caution">
    <text evidence="2">The sequence shown here is derived from an EMBL/GenBank/DDBJ whole genome shotgun (WGS) entry which is preliminary data.</text>
</comment>
<keyword evidence="3" id="KW-1185">Reference proteome</keyword>
<proteinExistence type="predicted"/>